<sequence>MQIFNATSSQALNASAIPQELRSRDALKLFSSAESVSSEQELQSSRNLANRDRVTLSAQATELSRLASSGSASLEREDGELVGLESDSELVGLETPTASGPVSSSKSEEVQQQKELEITRDLAKRDREVRAHEQAHAAIGGQYTSAPSYTYERGPDGRLYAVAGEVKIDTSPIPNDPQATLEKAEIIQRAALGVAEPSPADRAAAAEARAMAAEARAEIVQQQEEERVEESRAREESAGENDGPTAGERLQELRDQREARSESAAESLNEFNDRLNDINKQLAEINKKLVDAGVFQKLFPEGSLLDQQI</sequence>
<accession>A0A7U8C3M7</accession>
<name>A0A7U8C3M7_NEPCE</name>
<dbReference type="RefSeq" id="WP_007020933.1">
    <property type="nucleotide sequence ID" value="NZ_CH724125.1"/>
</dbReference>
<dbReference type="AlphaFoldDB" id="A0A7U8C3M7"/>
<evidence type="ECO:0000313" key="3">
    <source>
        <dbReference type="Proteomes" id="UP000002171"/>
    </source>
</evidence>
<dbReference type="InterPro" id="IPR021973">
    <property type="entry name" value="SprA-related"/>
</dbReference>
<feature type="compositionally biased region" description="Basic and acidic residues" evidence="1">
    <location>
        <begin position="249"/>
        <end position="263"/>
    </location>
</feature>
<keyword evidence="3" id="KW-1185">Reference proteome</keyword>
<dbReference type="Proteomes" id="UP000002171">
    <property type="component" value="Unassembled WGS sequence"/>
</dbReference>
<feature type="compositionally biased region" description="Low complexity" evidence="1">
    <location>
        <begin position="33"/>
        <end position="45"/>
    </location>
</feature>
<feature type="region of interest" description="Disordered" evidence="1">
    <location>
        <begin position="65"/>
        <end position="115"/>
    </location>
</feature>
<protein>
    <recommendedName>
        <fullName evidence="4">Catalase</fullName>
    </recommendedName>
</protein>
<dbReference type="OrthoDB" id="9812722at2"/>
<feature type="compositionally biased region" description="Low complexity" evidence="1">
    <location>
        <begin position="200"/>
        <end position="222"/>
    </location>
</feature>
<evidence type="ECO:0008006" key="4">
    <source>
        <dbReference type="Google" id="ProtNLM"/>
    </source>
</evidence>
<evidence type="ECO:0000313" key="2">
    <source>
        <dbReference type="EMBL" id="EAR60833.1"/>
    </source>
</evidence>
<feature type="compositionally biased region" description="Basic and acidic residues" evidence="1">
    <location>
        <begin position="106"/>
        <end position="115"/>
    </location>
</feature>
<feature type="region of interest" description="Disordered" evidence="1">
    <location>
        <begin position="195"/>
        <end position="272"/>
    </location>
</feature>
<evidence type="ECO:0000256" key="1">
    <source>
        <dbReference type="SAM" id="MobiDB-lite"/>
    </source>
</evidence>
<reference evidence="2 3" key="1">
    <citation type="submission" date="2006-02" db="EMBL/GenBank/DDBJ databases">
        <authorList>
            <person name="Pinhassi J."/>
            <person name="Pedros-Alio C."/>
            <person name="Ferriera S."/>
            <person name="Johnson J."/>
            <person name="Kravitz S."/>
            <person name="Halpern A."/>
            <person name="Remington K."/>
            <person name="Beeson K."/>
            <person name="Tran B."/>
            <person name="Rogers Y.-H."/>
            <person name="Friedman R."/>
            <person name="Venter J.C."/>
        </authorList>
    </citation>
    <scope>NUCLEOTIDE SEQUENCE [LARGE SCALE GENOMIC DNA]</scope>
    <source>
        <strain evidence="2 3">MED92</strain>
    </source>
</reference>
<gene>
    <name evidence="2" type="ORF">MED92_16340</name>
</gene>
<dbReference type="Pfam" id="PF12118">
    <property type="entry name" value="SprA-related"/>
    <property type="match status" value="1"/>
</dbReference>
<comment type="caution">
    <text evidence="2">The sequence shown here is derived from an EMBL/GenBank/DDBJ whole genome shotgun (WGS) entry which is preliminary data.</text>
</comment>
<dbReference type="EMBL" id="AAOW01000013">
    <property type="protein sequence ID" value="EAR60833.1"/>
    <property type="molecule type" value="Genomic_DNA"/>
</dbReference>
<proteinExistence type="predicted"/>
<organism evidence="2 3">
    <name type="scientific">Neptuniibacter caesariensis</name>
    <dbReference type="NCBI Taxonomy" id="207954"/>
    <lineage>
        <taxon>Bacteria</taxon>
        <taxon>Pseudomonadati</taxon>
        <taxon>Pseudomonadota</taxon>
        <taxon>Gammaproteobacteria</taxon>
        <taxon>Oceanospirillales</taxon>
        <taxon>Oceanospirillaceae</taxon>
        <taxon>Neptuniibacter</taxon>
    </lineage>
</organism>
<feature type="region of interest" description="Disordered" evidence="1">
    <location>
        <begin position="33"/>
        <end position="53"/>
    </location>
</feature>